<evidence type="ECO:0000313" key="2">
    <source>
        <dbReference type="Proteomes" id="UP000011518"/>
    </source>
</evidence>
<organism evidence="1 2">
    <name type="scientific">Tupaia chinensis</name>
    <name type="common">Chinese tree shrew</name>
    <name type="synonym">Tupaia belangeri chinensis</name>
    <dbReference type="NCBI Taxonomy" id="246437"/>
    <lineage>
        <taxon>Eukaryota</taxon>
        <taxon>Metazoa</taxon>
        <taxon>Chordata</taxon>
        <taxon>Craniata</taxon>
        <taxon>Vertebrata</taxon>
        <taxon>Euteleostomi</taxon>
        <taxon>Mammalia</taxon>
        <taxon>Eutheria</taxon>
        <taxon>Euarchontoglires</taxon>
        <taxon>Scandentia</taxon>
        <taxon>Tupaiidae</taxon>
        <taxon>Tupaia</taxon>
    </lineage>
</organism>
<reference evidence="2" key="1">
    <citation type="submission" date="2012-07" db="EMBL/GenBank/DDBJ databases">
        <title>Genome of the Chinese tree shrew, a rising model animal genetically related to primates.</title>
        <authorList>
            <person name="Zhang G."/>
            <person name="Fan Y."/>
            <person name="Yao Y."/>
            <person name="Huang Z."/>
        </authorList>
    </citation>
    <scope>NUCLEOTIDE SEQUENCE [LARGE SCALE GENOMIC DNA]</scope>
</reference>
<keyword evidence="2" id="KW-1185">Reference proteome</keyword>
<accession>L9KPX8</accession>
<protein>
    <submittedName>
        <fullName evidence="1">Uncharacterized protein</fullName>
    </submittedName>
</protein>
<reference evidence="2" key="2">
    <citation type="journal article" date="2013" name="Nat. Commun.">
        <title>Genome of the Chinese tree shrew.</title>
        <authorList>
            <person name="Fan Y."/>
            <person name="Huang Z.Y."/>
            <person name="Cao C.C."/>
            <person name="Chen C.S."/>
            <person name="Chen Y.X."/>
            <person name="Fan D.D."/>
            <person name="He J."/>
            <person name="Hou H.L."/>
            <person name="Hu L."/>
            <person name="Hu X.T."/>
            <person name="Jiang X.T."/>
            <person name="Lai R."/>
            <person name="Lang Y.S."/>
            <person name="Liang B."/>
            <person name="Liao S.G."/>
            <person name="Mu D."/>
            <person name="Ma Y.Y."/>
            <person name="Niu Y.Y."/>
            <person name="Sun X.Q."/>
            <person name="Xia J.Q."/>
            <person name="Xiao J."/>
            <person name="Xiong Z.Q."/>
            <person name="Xu L."/>
            <person name="Yang L."/>
            <person name="Zhang Y."/>
            <person name="Zhao W."/>
            <person name="Zhao X.D."/>
            <person name="Zheng Y.T."/>
            <person name="Zhou J.M."/>
            <person name="Zhu Y.B."/>
            <person name="Zhang G.J."/>
            <person name="Wang J."/>
            <person name="Yao Y.G."/>
        </authorList>
    </citation>
    <scope>NUCLEOTIDE SEQUENCE [LARGE SCALE GENOMIC DNA]</scope>
</reference>
<dbReference type="EMBL" id="KB320713">
    <property type="protein sequence ID" value="ELW64788.1"/>
    <property type="molecule type" value="Genomic_DNA"/>
</dbReference>
<dbReference type="InParanoid" id="L9KPX8"/>
<evidence type="ECO:0000313" key="1">
    <source>
        <dbReference type="EMBL" id="ELW64788.1"/>
    </source>
</evidence>
<dbReference type="Proteomes" id="UP000011518">
    <property type="component" value="Unassembled WGS sequence"/>
</dbReference>
<name>L9KPX8_TUPCH</name>
<proteinExistence type="predicted"/>
<sequence length="110" mass="12077">MPPSAAPGLEKQQQSGWAVQYRHCCRAQWGKQPGQPKGALVIRNAHRPRLSTRAPHLSAGVYPFPDFKASATLVRICYTSHRRAGAKPELASYGCYDKLSSNAKLVLDDS</sequence>
<dbReference type="AlphaFoldDB" id="L9KPX8"/>
<gene>
    <name evidence="1" type="ORF">TREES_T100017105</name>
</gene>